<dbReference type="AlphaFoldDB" id="A0A445MX02"/>
<evidence type="ECO:0000313" key="2">
    <source>
        <dbReference type="EMBL" id="SPD74010.1"/>
    </source>
</evidence>
<sequence length="312" mass="33432">MKRAEMLMLMLVFVLWHVLPAMADGNVRATMSSSGNLKITGDKRSNQIVVTNNGIGDIRVEGMSGTTVNGGNGGVDFAITTSNTLEGKLDIILKGGDNYVEIRDITVIKKMQLKCGHGDNTIGIFNATLVDDVSLNTGHGNDFIVLAGDTLIAEKLAIKTSGGDDSIEIAECASNYGKTIIKTNSGNDLINLQGYYLGRLALDTGKGIDELYISQYINVNRVKIFLGRDDDKILFASTANLTGTVTINGGKGDNDRIVQDDGLSTDFYLMSKFIENSAVETDADNEPAVITSQMVLDYTARGGDPLDISCPE</sequence>
<name>A0A445MX02_9BACT</name>
<protein>
    <recommendedName>
        <fullName evidence="3">Auto-transporter adhesin head GIN domain-containing protein</fullName>
    </recommendedName>
</protein>
<dbReference type="EMBL" id="OJIN01000117">
    <property type="protein sequence ID" value="SPD74010.1"/>
    <property type="molecule type" value="Genomic_DNA"/>
</dbReference>
<reference evidence="2" key="1">
    <citation type="submission" date="2018-01" db="EMBL/GenBank/DDBJ databases">
        <authorList>
            <person name="Regsiter A."/>
            <person name="William W."/>
        </authorList>
    </citation>
    <scope>NUCLEOTIDE SEQUENCE</scope>
    <source>
        <strain evidence="2">TRIP AH-1</strain>
    </source>
</reference>
<feature type="chain" id="PRO_5019145034" description="Auto-transporter adhesin head GIN domain-containing protein" evidence="1">
    <location>
        <begin position="24"/>
        <end position="312"/>
    </location>
</feature>
<evidence type="ECO:0000256" key="1">
    <source>
        <dbReference type="SAM" id="SignalP"/>
    </source>
</evidence>
<organism evidence="2">
    <name type="scientific">uncultured Desulfobacterium sp</name>
    <dbReference type="NCBI Taxonomy" id="201089"/>
    <lineage>
        <taxon>Bacteria</taxon>
        <taxon>Pseudomonadati</taxon>
        <taxon>Thermodesulfobacteriota</taxon>
        <taxon>Desulfobacteria</taxon>
        <taxon>Desulfobacterales</taxon>
        <taxon>Desulfobacteriaceae</taxon>
        <taxon>Desulfobacterium</taxon>
        <taxon>environmental samples</taxon>
    </lineage>
</organism>
<proteinExistence type="predicted"/>
<feature type="signal peptide" evidence="1">
    <location>
        <begin position="1"/>
        <end position="23"/>
    </location>
</feature>
<accession>A0A445MX02</accession>
<keyword evidence="1" id="KW-0732">Signal</keyword>
<gene>
    <name evidence="2" type="ORF">PITCH_A2030154</name>
</gene>
<evidence type="ECO:0008006" key="3">
    <source>
        <dbReference type="Google" id="ProtNLM"/>
    </source>
</evidence>